<sequence length="99" mass="11280">MNKAETARRLAQQTIGQEQSTTIGNPQQPSAMDTALNDFLQTIKELTEKTAITQPLLREIIQRQETIERELKKSKANHRVLIYIIVLTAILNLIGWILL</sequence>
<feature type="transmembrane region" description="Helical" evidence="2">
    <location>
        <begin position="80"/>
        <end position="98"/>
    </location>
</feature>
<keyword evidence="4" id="KW-1185">Reference proteome</keyword>
<keyword evidence="2" id="KW-0472">Membrane</keyword>
<dbReference type="Proteomes" id="UP001501436">
    <property type="component" value="Unassembled WGS sequence"/>
</dbReference>
<name>A0ABP9G0W1_9SPHI</name>
<feature type="region of interest" description="Disordered" evidence="1">
    <location>
        <begin position="1"/>
        <end position="29"/>
    </location>
</feature>
<dbReference type="EMBL" id="BAABJI010000002">
    <property type="protein sequence ID" value="GAA4925292.1"/>
    <property type="molecule type" value="Genomic_DNA"/>
</dbReference>
<comment type="caution">
    <text evidence="3">The sequence shown here is derived from an EMBL/GenBank/DDBJ whole genome shotgun (WGS) entry which is preliminary data.</text>
</comment>
<feature type="compositionally biased region" description="Polar residues" evidence="1">
    <location>
        <begin position="11"/>
        <end position="29"/>
    </location>
</feature>
<evidence type="ECO:0000256" key="2">
    <source>
        <dbReference type="SAM" id="Phobius"/>
    </source>
</evidence>
<organism evidence="3 4">
    <name type="scientific">Mucilaginibacter defluvii</name>
    <dbReference type="NCBI Taxonomy" id="1196019"/>
    <lineage>
        <taxon>Bacteria</taxon>
        <taxon>Pseudomonadati</taxon>
        <taxon>Bacteroidota</taxon>
        <taxon>Sphingobacteriia</taxon>
        <taxon>Sphingobacteriales</taxon>
        <taxon>Sphingobacteriaceae</taxon>
        <taxon>Mucilaginibacter</taxon>
    </lineage>
</organism>
<evidence type="ECO:0000256" key="1">
    <source>
        <dbReference type="SAM" id="MobiDB-lite"/>
    </source>
</evidence>
<gene>
    <name evidence="3" type="ORF">GCM10023313_32230</name>
</gene>
<reference evidence="4" key="1">
    <citation type="journal article" date="2019" name="Int. J. Syst. Evol. Microbiol.">
        <title>The Global Catalogue of Microorganisms (GCM) 10K type strain sequencing project: providing services to taxonomists for standard genome sequencing and annotation.</title>
        <authorList>
            <consortium name="The Broad Institute Genomics Platform"/>
            <consortium name="The Broad Institute Genome Sequencing Center for Infectious Disease"/>
            <person name="Wu L."/>
            <person name="Ma J."/>
        </authorList>
    </citation>
    <scope>NUCLEOTIDE SEQUENCE [LARGE SCALE GENOMIC DNA]</scope>
    <source>
        <strain evidence="4">JCM 18283</strain>
    </source>
</reference>
<protein>
    <submittedName>
        <fullName evidence="3">Uncharacterized protein</fullName>
    </submittedName>
</protein>
<accession>A0ABP9G0W1</accession>
<evidence type="ECO:0000313" key="4">
    <source>
        <dbReference type="Proteomes" id="UP001501436"/>
    </source>
</evidence>
<keyword evidence="2" id="KW-0812">Transmembrane</keyword>
<proteinExistence type="predicted"/>
<keyword evidence="2" id="KW-1133">Transmembrane helix</keyword>
<evidence type="ECO:0000313" key="3">
    <source>
        <dbReference type="EMBL" id="GAA4925292.1"/>
    </source>
</evidence>